<organism evidence="1">
    <name type="scientific">marine sediment metagenome</name>
    <dbReference type="NCBI Taxonomy" id="412755"/>
    <lineage>
        <taxon>unclassified sequences</taxon>
        <taxon>metagenomes</taxon>
        <taxon>ecological metagenomes</taxon>
    </lineage>
</organism>
<gene>
    <name evidence="1" type="ORF">S01H1_80516</name>
</gene>
<evidence type="ECO:0000313" key="1">
    <source>
        <dbReference type="EMBL" id="GAG48274.1"/>
    </source>
</evidence>
<feature type="non-terminal residue" evidence="1">
    <location>
        <position position="1"/>
    </location>
</feature>
<dbReference type="AlphaFoldDB" id="X0XXX0"/>
<proteinExistence type="predicted"/>
<name>X0XXX0_9ZZZZ</name>
<dbReference type="EMBL" id="BARS01054381">
    <property type="protein sequence ID" value="GAG48274.1"/>
    <property type="molecule type" value="Genomic_DNA"/>
</dbReference>
<protein>
    <submittedName>
        <fullName evidence="1">Uncharacterized protein</fullName>
    </submittedName>
</protein>
<comment type="caution">
    <text evidence="1">The sequence shown here is derived from an EMBL/GenBank/DDBJ whole genome shotgun (WGS) entry which is preliminary data.</text>
</comment>
<reference evidence="1" key="1">
    <citation type="journal article" date="2014" name="Front. Microbiol.">
        <title>High frequency of phylogenetically diverse reductive dehalogenase-homologous genes in deep subseafloor sedimentary metagenomes.</title>
        <authorList>
            <person name="Kawai M."/>
            <person name="Futagami T."/>
            <person name="Toyoda A."/>
            <person name="Takaki Y."/>
            <person name="Nishi S."/>
            <person name="Hori S."/>
            <person name="Arai W."/>
            <person name="Tsubouchi T."/>
            <person name="Morono Y."/>
            <person name="Uchiyama I."/>
            <person name="Ito T."/>
            <person name="Fujiyama A."/>
            <person name="Inagaki F."/>
            <person name="Takami H."/>
        </authorList>
    </citation>
    <scope>NUCLEOTIDE SEQUENCE</scope>
    <source>
        <strain evidence="1">Expedition CK06-06</strain>
    </source>
</reference>
<accession>X0XXX0</accession>
<sequence length="77" mass="8313">EEVVEGINAAGPDELKAKLVALDLHEKETQDGLEADEAVAEMKQELSDAKGPYTDALTGIKLQRKLIVGRLQQQGKA</sequence>